<dbReference type="AlphaFoldDB" id="A4CDB3"/>
<organism evidence="1 2">
    <name type="scientific">Pseudoalteromonas tunicata D2</name>
    <dbReference type="NCBI Taxonomy" id="87626"/>
    <lineage>
        <taxon>Bacteria</taxon>
        <taxon>Pseudomonadati</taxon>
        <taxon>Pseudomonadota</taxon>
        <taxon>Gammaproteobacteria</taxon>
        <taxon>Alteromonadales</taxon>
        <taxon>Pseudoalteromonadaceae</taxon>
        <taxon>Pseudoalteromonas</taxon>
    </lineage>
</organism>
<dbReference type="EMBL" id="AAOH01000006">
    <property type="protein sequence ID" value="EAR27556.1"/>
    <property type="molecule type" value="Genomic_DNA"/>
</dbReference>
<reference evidence="1 2" key="1">
    <citation type="submission" date="2006-02" db="EMBL/GenBank/DDBJ databases">
        <authorList>
            <person name="Moran M.A."/>
            <person name="Kjelleberg S."/>
            <person name="Egan S."/>
            <person name="Saunders N."/>
            <person name="Thomas T."/>
            <person name="Ferriera S."/>
            <person name="Johnson J."/>
            <person name="Kravitz S."/>
            <person name="Halpern A."/>
            <person name="Remington K."/>
            <person name="Beeson K."/>
            <person name="Tran B."/>
            <person name="Rogers Y.-H."/>
            <person name="Friedman R."/>
            <person name="Venter J.C."/>
        </authorList>
    </citation>
    <scope>NUCLEOTIDE SEQUENCE [LARGE SCALE GENOMIC DNA]</scope>
    <source>
        <strain evidence="1 2">D2</strain>
    </source>
</reference>
<dbReference type="HOGENOM" id="CLU_3357951_0_0_6"/>
<keyword evidence="2" id="KW-1185">Reference proteome</keyword>
<evidence type="ECO:0000313" key="2">
    <source>
        <dbReference type="Proteomes" id="UP000006201"/>
    </source>
</evidence>
<protein>
    <submittedName>
        <fullName evidence="1">Uncharacterized protein</fullName>
    </submittedName>
</protein>
<dbReference type="Proteomes" id="UP000006201">
    <property type="component" value="Unassembled WGS sequence"/>
</dbReference>
<evidence type="ECO:0000313" key="1">
    <source>
        <dbReference type="EMBL" id="EAR27556.1"/>
    </source>
</evidence>
<proteinExistence type="predicted"/>
<name>A4CDB3_9GAMM</name>
<sequence length="36" mass="3939">MASDEKVNYVLLILCAGEALILDLSEILNSLVAKFE</sequence>
<comment type="caution">
    <text evidence="1">The sequence shown here is derived from an EMBL/GenBank/DDBJ whole genome shotgun (WGS) entry which is preliminary data.</text>
</comment>
<accession>A4CDB3</accession>
<gene>
    <name evidence="1" type="ORF">PTD2_15992</name>
</gene>
<dbReference type="STRING" id="87626.PTD2_15992"/>